<gene>
    <name evidence="4" type="ORF">FG476_08200</name>
    <name evidence="3" type="ORF">LOK82_05020</name>
</gene>
<organism evidence="4 5">
    <name type="scientific">Xylella fastidiosa subsp. multiplex</name>
    <dbReference type="NCBI Taxonomy" id="644357"/>
    <lineage>
        <taxon>Bacteria</taxon>
        <taxon>Pseudomonadati</taxon>
        <taxon>Pseudomonadota</taxon>
        <taxon>Gammaproteobacteria</taxon>
        <taxon>Lysobacterales</taxon>
        <taxon>Lysobacteraceae</taxon>
        <taxon>Xylella</taxon>
    </lineage>
</organism>
<reference evidence="4" key="2">
    <citation type="journal article" date="2020" name="Appl. Environ. Microbiol.">
        <title>Multiple intercontinental introductions associated with the emergence of a plant pathogen in Europe.</title>
        <authorList>
            <person name="Landa B.B."/>
            <person name="Castillo A.I."/>
            <person name="Giampetruzzi A."/>
            <person name="Kahn A."/>
            <person name="Roman-Ecija M."/>
            <person name="Velasco-Amo M.P."/>
            <person name="Navas-Cortes J.A."/>
            <person name="Marco-Noales E."/>
            <person name="Barbe S."/>
            <person name="Moralejo E."/>
            <person name="Coletta-Filho H.D."/>
            <person name="Saldarelli P."/>
            <person name="Saponari M."/>
            <person name="Almeida R.P.P."/>
        </authorList>
    </citation>
    <scope>NUCLEOTIDE SEQUENCE</scope>
    <source>
        <strain evidence="4">XYL1981</strain>
    </source>
</reference>
<dbReference type="PANTHER" id="PTHR43798">
    <property type="entry name" value="MONOACYLGLYCEROL LIPASE"/>
    <property type="match status" value="1"/>
</dbReference>
<dbReference type="PANTHER" id="PTHR43798:SF31">
    <property type="entry name" value="AB HYDROLASE SUPERFAMILY PROTEIN YCLE"/>
    <property type="match status" value="1"/>
</dbReference>
<accession>A0A9Q4MK32</accession>
<reference evidence="3" key="4">
    <citation type="journal article" date="2023" name="Commun. Biol.">
        <title>Suspicions of two bridgehead invasions of Xylella fastidiosa subsp. multiplex in France.</title>
        <authorList>
            <person name="Dupas E."/>
            <person name="Durand K."/>
            <person name="Rieux A."/>
            <person name="Briand M."/>
            <person name="Pruvost O."/>
            <person name="Cunty A."/>
            <person name="Denance N."/>
            <person name="Donnadieu C."/>
            <person name="Legendre B."/>
            <person name="Lopez-Roques C."/>
            <person name="Cesbron S."/>
            <person name="Ravigne V."/>
            <person name="Jacques M.A."/>
        </authorList>
    </citation>
    <scope>NUCLEOTIDE SEQUENCE</scope>
    <source>
        <strain evidence="3">CFBP8070</strain>
    </source>
</reference>
<protein>
    <submittedName>
        <fullName evidence="4">Alpha/beta fold hydrolase</fullName>
    </submittedName>
</protein>
<evidence type="ECO:0000313" key="4">
    <source>
        <dbReference type="EMBL" id="MRU24052.1"/>
    </source>
</evidence>
<dbReference type="SUPFAM" id="SSF53474">
    <property type="entry name" value="alpha/beta-Hydrolases"/>
    <property type="match status" value="1"/>
</dbReference>
<dbReference type="Pfam" id="PF12146">
    <property type="entry name" value="Hydrolase_4"/>
    <property type="match status" value="1"/>
</dbReference>
<comment type="caution">
    <text evidence="4">The sequence shown here is derived from an EMBL/GenBank/DDBJ whole genome shotgun (WGS) entry which is preliminary data.</text>
</comment>
<dbReference type="Gene3D" id="3.40.50.1820">
    <property type="entry name" value="alpha/beta hydrolase"/>
    <property type="match status" value="1"/>
</dbReference>
<name>A0A9Q4MK32_XYLFS</name>
<sequence length="348" mass="37900">MTKSSRRSWSWLLGILAFLGLVFVLGPRTSTTLPPIVPVSVPNHPNTLTQWLVQREGAAGQLRSDTQAHIVWADPLHPARAGCAMVYLHGFTASQGEGAPLHVKLARAFGCNLYLPRFPGHGLQAMDALRGIDAVQLRQAAAEALAVARVLGERVVVIGTSMGGALATQAVAADPAQVQTLVLWSPLVRERDERLRVFGWPWGSQFVLWVKNSGDPVMRSSAKSPYWAGGAHLDGYRALYALSRGGMVPSMYAQIRVPVFVGYYYRDAHHQDTVVSVDAIRTMFTQLGTLPAQRQLLAFAQAGDHVIASPLRSNAAPQVFMATCRFIATHGGLRFAPTIPDCEHAWEH</sequence>
<dbReference type="EMBL" id="VDCJ01000347">
    <property type="protein sequence ID" value="MRU24052.1"/>
    <property type="molecule type" value="Genomic_DNA"/>
</dbReference>
<dbReference type="EMBL" id="JAJKGN010000001">
    <property type="protein sequence ID" value="MDC6408035.1"/>
    <property type="molecule type" value="Genomic_DNA"/>
</dbReference>
<dbReference type="Proteomes" id="UP001220702">
    <property type="component" value="Unassembled WGS sequence"/>
</dbReference>
<dbReference type="InterPro" id="IPR029058">
    <property type="entry name" value="AB_hydrolase_fold"/>
</dbReference>
<evidence type="ECO:0000313" key="3">
    <source>
        <dbReference type="EMBL" id="MDC6408035.1"/>
    </source>
</evidence>
<reference evidence="3" key="3">
    <citation type="submission" date="2021-11" db="EMBL/GenBank/DDBJ databases">
        <authorList>
            <person name="Denance N."/>
            <person name="Briand M."/>
            <person name="Dupas E."/>
            <person name="Durand K."/>
            <person name="Legendre B."/>
            <person name="Cunty A."/>
            <person name="Donnadieu C."/>
            <person name="Lopez Roques C."/>
            <person name="Cesbron S."/>
            <person name="Jacques M.A."/>
        </authorList>
    </citation>
    <scope>NUCLEOTIDE SEQUENCE</scope>
    <source>
        <strain evidence="3">CFBP8070</strain>
    </source>
</reference>
<dbReference type="Proteomes" id="UP000474061">
    <property type="component" value="Unassembled WGS sequence"/>
</dbReference>
<dbReference type="RefSeq" id="WP_004085253.1">
    <property type="nucleotide sequence ID" value="NZ_CP047134.1"/>
</dbReference>
<dbReference type="AlphaFoldDB" id="A0A9Q4MK32"/>
<evidence type="ECO:0000313" key="5">
    <source>
        <dbReference type="Proteomes" id="UP000474061"/>
    </source>
</evidence>
<keyword evidence="1 4" id="KW-0378">Hydrolase</keyword>
<evidence type="ECO:0000256" key="1">
    <source>
        <dbReference type="ARBA" id="ARBA00022801"/>
    </source>
</evidence>
<reference evidence="4" key="1">
    <citation type="submission" date="2019-05" db="EMBL/GenBank/DDBJ databases">
        <authorList>
            <person name="Castillo A."/>
            <person name="Giampetruzzi A."/>
            <person name="Landa B."/>
            <person name="Saponari M."/>
            <person name="Almeida R.P.P."/>
            <person name="Moralejo E."/>
            <person name="Marco-Noales E."/>
            <person name="Velasco-Amo M.P."/>
            <person name="Roman-Ecija M."/>
            <person name="Navarro I."/>
            <person name="Monterde A."/>
            <person name="Barbe S."/>
        </authorList>
    </citation>
    <scope>NUCLEOTIDE SEQUENCE</scope>
    <source>
        <strain evidence="4">XYL1981</strain>
    </source>
</reference>
<feature type="domain" description="Serine aminopeptidase S33" evidence="2">
    <location>
        <begin position="84"/>
        <end position="211"/>
    </location>
</feature>
<evidence type="ECO:0000259" key="2">
    <source>
        <dbReference type="Pfam" id="PF12146"/>
    </source>
</evidence>
<dbReference type="InterPro" id="IPR050266">
    <property type="entry name" value="AB_hydrolase_sf"/>
</dbReference>
<dbReference type="InterPro" id="IPR022742">
    <property type="entry name" value="Hydrolase_4"/>
</dbReference>
<dbReference type="GO" id="GO:0016787">
    <property type="term" value="F:hydrolase activity"/>
    <property type="evidence" value="ECO:0007669"/>
    <property type="project" value="UniProtKB-KW"/>
</dbReference>
<proteinExistence type="predicted"/>
<dbReference type="GO" id="GO:0016020">
    <property type="term" value="C:membrane"/>
    <property type="evidence" value="ECO:0007669"/>
    <property type="project" value="TreeGrafter"/>
</dbReference>